<feature type="compositionally biased region" description="Low complexity" evidence="1">
    <location>
        <begin position="356"/>
        <end position="372"/>
    </location>
</feature>
<evidence type="ECO:0000256" key="1">
    <source>
        <dbReference type="SAM" id="MobiDB-lite"/>
    </source>
</evidence>
<feature type="compositionally biased region" description="Basic and acidic residues" evidence="1">
    <location>
        <begin position="339"/>
        <end position="350"/>
    </location>
</feature>
<sequence length="432" mass="49989">MSGIIEFDVGGVVVKTIKDTISRFPKSKLHQILLKQQQLQSQHLRAGNDNIAADQTLRKILQTSNQEPQPNQEDQFCQEGQQNHDFIEIFIDHNPKRFTRVIDCLRDGEIPSKLLNKKQLFYLQKDLQTFGPFEGLKHFASNIKENQHQKIYTVDRLEQYTEQKQVEQTLSQGIVDKADQQNNNQQDKGSLDLVDELDEQDVIGELNEILRDSEIQNQNKINVDDNQNNEYDLSSNQISSGDIRNDLQDAISLNQISSQDENLYSSKIGLPNISNDKEPELDDYLNMQDLQDIAKDQDVEEEQEFIVELANSSNLQNCQDLFSQSQMCLSQYKNSKRKMIEKQQEQDSKLKRTRGQQQQAMIKKKQQNQQNSSEKEKSSTSKSSSSCKIQNKRYQTRMSNKKKDCENNLGFLGNDQPADKEVFSLKRIKQVY</sequence>
<dbReference type="GO" id="GO:0051260">
    <property type="term" value="P:protein homooligomerization"/>
    <property type="evidence" value="ECO:0007669"/>
    <property type="project" value="InterPro"/>
</dbReference>
<dbReference type="InParanoid" id="A0A078B3X0"/>
<protein>
    <recommendedName>
        <fullName evidence="2">Potassium channel tetramerisation-type BTB domain-containing protein</fullName>
    </recommendedName>
</protein>
<dbReference type="SUPFAM" id="SSF54695">
    <property type="entry name" value="POZ domain"/>
    <property type="match status" value="1"/>
</dbReference>
<feature type="domain" description="Potassium channel tetramerisation-type BTB" evidence="2">
    <location>
        <begin position="5"/>
        <end position="127"/>
    </location>
</feature>
<dbReference type="Gene3D" id="3.30.710.10">
    <property type="entry name" value="Potassium Channel Kv1.1, Chain A"/>
    <property type="match status" value="1"/>
</dbReference>
<proteinExistence type="predicted"/>
<dbReference type="AlphaFoldDB" id="A0A078B3X0"/>
<dbReference type="Proteomes" id="UP000039865">
    <property type="component" value="Unassembled WGS sequence"/>
</dbReference>
<evidence type="ECO:0000259" key="2">
    <source>
        <dbReference type="Pfam" id="PF02214"/>
    </source>
</evidence>
<dbReference type="EMBL" id="CCKQ01016340">
    <property type="protein sequence ID" value="CDW88213.1"/>
    <property type="molecule type" value="Genomic_DNA"/>
</dbReference>
<organism evidence="3 4">
    <name type="scientific">Stylonychia lemnae</name>
    <name type="common">Ciliate</name>
    <dbReference type="NCBI Taxonomy" id="5949"/>
    <lineage>
        <taxon>Eukaryota</taxon>
        <taxon>Sar</taxon>
        <taxon>Alveolata</taxon>
        <taxon>Ciliophora</taxon>
        <taxon>Intramacronucleata</taxon>
        <taxon>Spirotrichea</taxon>
        <taxon>Stichotrichia</taxon>
        <taxon>Sporadotrichida</taxon>
        <taxon>Oxytrichidae</taxon>
        <taxon>Stylonychinae</taxon>
        <taxon>Stylonychia</taxon>
    </lineage>
</organism>
<feature type="compositionally biased region" description="Low complexity" evidence="1">
    <location>
        <begin position="380"/>
        <end position="389"/>
    </location>
</feature>
<dbReference type="InterPro" id="IPR003131">
    <property type="entry name" value="T1-type_BTB"/>
</dbReference>
<dbReference type="InterPro" id="IPR011333">
    <property type="entry name" value="SKP1/BTB/POZ_sf"/>
</dbReference>
<reference evidence="3 4" key="1">
    <citation type="submission" date="2014-06" db="EMBL/GenBank/DDBJ databases">
        <authorList>
            <person name="Swart Estienne"/>
        </authorList>
    </citation>
    <scope>NUCLEOTIDE SEQUENCE [LARGE SCALE GENOMIC DNA]</scope>
    <source>
        <strain evidence="3 4">130c</strain>
    </source>
</reference>
<accession>A0A078B3X0</accession>
<keyword evidence="4" id="KW-1185">Reference proteome</keyword>
<dbReference type="Pfam" id="PF02214">
    <property type="entry name" value="BTB_2"/>
    <property type="match status" value="1"/>
</dbReference>
<evidence type="ECO:0000313" key="3">
    <source>
        <dbReference type="EMBL" id="CDW88213.1"/>
    </source>
</evidence>
<name>A0A078B3X0_STYLE</name>
<gene>
    <name evidence="3" type="primary">Contig15277.g16273</name>
    <name evidence="3" type="ORF">STYLEM_17331</name>
</gene>
<evidence type="ECO:0000313" key="4">
    <source>
        <dbReference type="Proteomes" id="UP000039865"/>
    </source>
</evidence>
<dbReference type="OrthoDB" id="10670888at2759"/>
<feature type="region of interest" description="Disordered" evidence="1">
    <location>
        <begin position="339"/>
        <end position="419"/>
    </location>
</feature>